<accession>A0AA41QA60</accession>
<gene>
    <name evidence="1" type="ORF">LZ495_39110</name>
</gene>
<comment type="caution">
    <text evidence="1">The sequence shown here is derived from an EMBL/GenBank/DDBJ whole genome shotgun (WGS) entry which is preliminary data.</text>
</comment>
<organism evidence="1 2">
    <name type="scientific">Yinghuangia soli</name>
    <dbReference type="NCBI Taxonomy" id="2908204"/>
    <lineage>
        <taxon>Bacteria</taxon>
        <taxon>Bacillati</taxon>
        <taxon>Actinomycetota</taxon>
        <taxon>Actinomycetes</taxon>
        <taxon>Kitasatosporales</taxon>
        <taxon>Streptomycetaceae</taxon>
        <taxon>Yinghuangia</taxon>
    </lineage>
</organism>
<keyword evidence="2" id="KW-1185">Reference proteome</keyword>
<dbReference type="RefSeq" id="WP_235057975.1">
    <property type="nucleotide sequence ID" value="NZ_JAKFHA010000045.1"/>
</dbReference>
<protein>
    <submittedName>
        <fullName evidence="1">Uncharacterized protein</fullName>
    </submittedName>
</protein>
<reference evidence="1" key="1">
    <citation type="submission" date="2022-01" db="EMBL/GenBank/DDBJ databases">
        <title>Genome-Based Taxonomic Classification of the Phylum Actinobacteria.</title>
        <authorList>
            <person name="Gao Y."/>
        </authorList>
    </citation>
    <scope>NUCLEOTIDE SEQUENCE</scope>
    <source>
        <strain evidence="1">KLBMP 8922</strain>
    </source>
</reference>
<proteinExistence type="predicted"/>
<sequence>MENPDRSLRWRLLIEALAVLAAEAADQQEWVRRHGVSAEEPALDFDHALGLAQVLAREGRLDEDTMAELRLVDSVFAEMSAARDTACWCPEAFSVDDGWARARGIARAVLVRINGEWRLPLPDITVIR</sequence>
<evidence type="ECO:0000313" key="2">
    <source>
        <dbReference type="Proteomes" id="UP001165378"/>
    </source>
</evidence>
<dbReference type="Proteomes" id="UP001165378">
    <property type="component" value="Unassembled WGS sequence"/>
</dbReference>
<name>A0AA41QA60_9ACTN</name>
<dbReference type="EMBL" id="JAKFHA010000045">
    <property type="protein sequence ID" value="MCF2533199.1"/>
    <property type="molecule type" value="Genomic_DNA"/>
</dbReference>
<dbReference type="AlphaFoldDB" id="A0AA41QA60"/>
<evidence type="ECO:0000313" key="1">
    <source>
        <dbReference type="EMBL" id="MCF2533199.1"/>
    </source>
</evidence>